<protein>
    <submittedName>
        <fullName evidence="2">Serine hydrolase</fullName>
    </submittedName>
</protein>
<keyword evidence="3" id="KW-1185">Reference proteome</keyword>
<comment type="caution">
    <text evidence="2">The sequence shown here is derived from an EMBL/GenBank/DDBJ whole genome shotgun (WGS) entry which is preliminary data.</text>
</comment>
<dbReference type="RefSeq" id="WP_377964939.1">
    <property type="nucleotide sequence ID" value="NZ_JBHZOL010000071.1"/>
</dbReference>
<evidence type="ECO:0000313" key="2">
    <source>
        <dbReference type="EMBL" id="MFE4106825.1"/>
    </source>
</evidence>
<feature type="domain" description="Beta-lactamase class A catalytic" evidence="1">
    <location>
        <begin position="217"/>
        <end position="386"/>
    </location>
</feature>
<dbReference type="InterPro" id="IPR045155">
    <property type="entry name" value="Beta-lactam_cat"/>
</dbReference>
<proteinExistence type="predicted"/>
<gene>
    <name evidence="2" type="ORF">ACFVKH_11090</name>
</gene>
<accession>A0ABW6IGW3</accession>
<dbReference type="Gene3D" id="3.40.710.10">
    <property type="entry name" value="DD-peptidase/beta-lactamase superfamily"/>
    <property type="match status" value="1"/>
</dbReference>
<organism evidence="2 3">
    <name type="scientific">Almyronema epifaneia S1</name>
    <dbReference type="NCBI Taxonomy" id="2991925"/>
    <lineage>
        <taxon>Bacteria</taxon>
        <taxon>Bacillati</taxon>
        <taxon>Cyanobacteriota</taxon>
        <taxon>Cyanophyceae</taxon>
        <taxon>Nodosilineales</taxon>
        <taxon>Nodosilineaceae</taxon>
        <taxon>Almyronema</taxon>
        <taxon>Almyronema epifaneia</taxon>
    </lineage>
</organism>
<dbReference type="PANTHER" id="PTHR35333:SF3">
    <property type="entry name" value="BETA-LACTAMASE-TYPE TRANSPEPTIDASE FOLD CONTAINING PROTEIN"/>
    <property type="match status" value="1"/>
</dbReference>
<evidence type="ECO:0000313" key="3">
    <source>
        <dbReference type="Proteomes" id="UP001600165"/>
    </source>
</evidence>
<dbReference type="PRINTS" id="PR00922">
    <property type="entry name" value="DADACBPTASE3"/>
</dbReference>
<dbReference type="EMBL" id="JBHZOL010000071">
    <property type="protein sequence ID" value="MFE4106825.1"/>
    <property type="molecule type" value="Genomic_DNA"/>
</dbReference>
<dbReference type="PANTHER" id="PTHR35333">
    <property type="entry name" value="BETA-LACTAMASE"/>
    <property type="match status" value="1"/>
</dbReference>
<dbReference type="GO" id="GO:0016787">
    <property type="term" value="F:hydrolase activity"/>
    <property type="evidence" value="ECO:0007669"/>
    <property type="project" value="UniProtKB-KW"/>
</dbReference>
<dbReference type="InterPro" id="IPR000667">
    <property type="entry name" value="Peptidase_S13"/>
</dbReference>
<dbReference type="Pfam" id="PF13354">
    <property type="entry name" value="Beta-lactamase2"/>
    <property type="match status" value="1"/>
</dbReference>
<sequence>MRAAWFSIAVIANTVALTLGLVTLRSSTALAPNELSSHPLLDRIKQVDSLDQLYQMRDRLNVELTALPKLQRPQETGALSPYVAIAQLTQRLSRRIRLEEEAEADYRRALELAEQALQTRQTGQATRQALQQEEFLWQAAIAQLNSIPADSVITEQATAKAQEYQQIVEVVADKVDQAESGFLQEIAAATDRPEAIRITLCHIDGECRDFQGDVPPASPASLIKLPIAVALMQKVTQENIDLDSKIYIDPGNFTENANGAKIFVDREYPLREVMARMIKESNNIATNQLIDYIGRDAINQTFRDRGFNTLFVDYKLVGDSTYPANAGSIPNRMTANELTEMMRQIYLFQHPGDEEILDALVGQYDWEFGYAAINELNNKRVHWIGEKLGQNSKVIGTVLAFKVDDERYIMTVTIDYSANQRALRDTIKAVISHILQKGHLVPTGRQLSP</sequence>
<reference evidence="2 3" key="1">
    <citation type="submission" date="2024-10" db="EMBL/GenBank/DDBJ databases">
        <authorList>
            <person name="Ratan Roy A."/>
            <person name="Morales Sandoval P.H."/>
            <person name="De Los Santos Villalobos S."/>
            <person name="Chakraborty S."/>
            <person name="Mukherjee J."/>
        </authorList>
    </citation>
    <scope>NUCLEOTIDE SEQUENCE [LARGE SCALE GENOMIC DNA]</scope>
    <source>
        <strain evidence="2 3">S1</strain>
    </source>
</reference>
<evidence type="ECO:0000259" key="1">
    <source>
        <dbReference type="Pfam" id="PF13354"/>
    </source>
</evidence>
<dbReference type="SUPFAM" id="SSF56601">
    <property type="entry name" value="beta-lactamase/transpeptidase-like"/>
    <property type="match status" value="1"/>
</dbReference>
<dbReference type="Proteomes" id="UP001600165">
    <property type="component" value="Unassembled WGS sequence"/>
</dbReference>
<dbReference type="InterPro" id="IPR012338">
    <property type="entry name" value="Beta-lactam/transpept-like"/>
</dbReference>
<keyword evidence="2" id="KW-0378">Hydrolase</keyword>
<dbReference type="InterPro" id="IPR000871">
    <property type="entry name" value="Beta-lactam_class-A"/>
</dbReference>
<name>A0ABW6IGW3_9CYAN</name>